<sequence>MTATSWGSILSFLLSQRSWSSALVFGRIFDFVLCLRAILIPLCITRGNRHLFNHMCRAVGVAYRIESSKESMLDHRPPREKSEAYFSYLEKAWHLEK</sequence>
<dbReference type="AlphaFoldDB" id="A0A1I7ZH18"/>
<name>A0A1I7ZH18_9BILA</name>
<keyword evidence="1" id="KW-1185">Reference proteome</keyword>
<dbReference type="WBParaSite" id="L893_g26351.t1">
    <property type="protein sequence ID" value="L893_g26351.t1"/>
    <property type="gene ID" value="L893_g26351"/>
</dbReference>
<accession>A0A1I7ZH18</accession>
<evidence type="ECO:0000313" key="2">
    <source>
        <dbReference type="WBParaSite" id="L893_g26351.t1"/>
    </source>
</evidence>
<evidence type="ECO:0000313" key="1">
    <source>
        <dbReference type="Proteomes" id="UP000095287"/>
    </source>
</evidence>
<reference evidence="2" key="1">
    <citation type="submission" date="2016-11" db="UniProtKB">
        <authorList>
            <consortium name="WormBaseParasite"/>
        </authorList>
    </citation>
    <scope>IDENTIFICATION</scope>
</reference>
<protein>
    <submittedName>
        <fullName evidence="2">Secreted protein</fullName>
    </submittedName>
</protein>
<organism evidence="1 2">
    <name type="scientific">Steinernema glaseri</name>
    <dbReference type="NCBI Taxonomy" id="37863"/>
    <lineage>
        <taxon>Eukaryota</taxon>
        <taxon>Metazoa</taxon>
        <taxon>Ecdysozoa</taxon>
        <taxon>Nematoda</taxon>
        <taxon>Chromadorea</taxon>
        <taxon>Rhabditida</taxon>
        <taxon>Tylenchina</taxon>
        <taxon>Panagrolaimomorpha</taxon>
        <taxon>Strongyloidoidea</taxon>
        <taxon>Steinernematidae</taxon>
        <taxon>Steinernema</taxon>
    </lineage>
</organism>
<dbReference type="Proteomes" id="UP000095287">
    <property type="component" value="Unplaced"/>
</dbReference>
<proteinExistence type="predicted"/>